<dbReference type="AlphaFoldDB" id="A0A0H5RBR4"/>
<protein>
    <submittedName>
        <fullName evidence="2">Uncharacterized protein</fullName>
    </submittedName>
</protein>
<feature type="non-terminal residue" evidence="2">
    <location>
        <position position="1"/>
    </location>
</feature>
<evidence type="ECO:0000313" key="2">
    <source>
        <dbReference type="EMBL" id="CRZ11468.1"/>
    </source>
</evidence>
<feature type="compositionally biased region" description="Low complexity" evidence="1">
    <location>
        <begin position="12"/>
        <end position="26"/>
    </location>
</feature>
<accession>A0A0H5RBR4</accession>
<evidence type="ECO:0000256" key="1">
    <source>
        <dbReference type="SAM" id="MobiDB-lite"/>
    </source>
</evidence>
<organism evidence="2">
    <name type="scientific">Spongospora subterranea</name>
    <dbReference type="NCBI Taxonomy" id="70186"/>
    <lineage>
        <taxon>Eukaryota</taxon>
        <taxon>Sar</taxon>
        <taxon>Rhizaria</taxon>
        <taxon>Endomyxa</taxon>
        <taxon>Phytomyxea</taxon>
        <taxon>Plasmodiophorida</taxon>
        <taxon>Plasmodiophoridae</taxon>
        <taxon>Spongospora</taxon>
    </lineage>
</organism>
<feature type="compositionally biased region" description="Basic and acidic residues" evidence="1">
    <location>
        <begin position="1"/>
        <end position="11"/>
    </location>
</feature>
<sequence>RGLCRRPEIMAKKSGAAPDASPSADGKLPRSLRRLKQSIANASNRDKSRSDRKKITSTKKDPLVRKLGENFYQFVRRVQDTSNERIAKTDFANVKSASESTKRFRERRKERLRRKKGIEYLDRDEAEDLVDRPMFNEAAEAPPKISAIPKKKASAGAVSVTKPVNAKAQLEQLLEKRRLDLQRDRMKTAYSNAKEAKRIQAQVPDGRKSIQSLERFI</sequence>
<proteinExistence type="predicted"/>
<name>A0A0H5RBR4_9EUKA</name>
<dbReference type="EMBL" id="HACM01011026">
    <property type="protein sequence ID" value="CRZ11468.1"/>
    <property type="molecule type" value="Transcribed_RNA"/>
</dbReference>
<reference evidence="2" key="1">
    <citation type="submission" date="2015-04" db="EMBL/GenBank/DDBJ databases">
        <title>The genome sequence of the plant pathogenic Rhizarian Plasmodiophora brassicae reveals insights in its biotrophic life cycle and the origin of chitin synthesis.</title>
        <authorList>
            <person name="Schwelm A."/>
            <person name="Fogelqvist J."/>
            <person name="Knaust A."/>
            <person name="Julke S."/>
            <person name="Lilja T."/>
            <person name="Dhandapani V."/>
            <person name="Bonilla-Rosso G."/>
            <person name="Karlsson M."/>
            <person name="Shevchenko A."/>
            <person name="Choi S.R."/>
            <person name="Kim H.G."/>
            <person name="Park J.Y."/>
            <person name="Lim Y.P."/>
            <person name="Ludwig-Muller J."/>
            <person name="Dixelius C."/>
        </authorList>
    </citation>
    <scope>NUCLEOTIDE SEQUENCE</scope>
    <source>
        <tissue evidence="2">Potato root galls</tissue>
    </source>
</reference>
<feature type="region of interest" description="Disordered" evidence="1">
    <location>
        <begin position="1"/>
        <end position="61"/>
    </location>
</feature>